<evidence type="ECO:0000313" key="5">
    <source>
        <dbReference type="EMBL" id="PRD16251.1"/>
    </source>
</evidence>
<keyword evidence="6" id="KW-1185">Reference proteome</keyword>
<dbReference type="InterPro" id="IPR002577">
    <property type="entry name" value="HTH_HxlR"/>
</dbReference>
<dbReference type="SUPFAM" id="SSF46785">
    <property type="entry name" value="Winged helix' DNA-binding domain"/>
    <property type="match status" value="1"/>
</dbReference>
<gene>
    <name evidence="5" type="ORF">CQW29_05380</name>
</gene>
<reference evidence="5 6" key="1">
    <citation type="submission" date="2017-10" db="EMBL/GenBank/DDBJ databases">
        <title>Draft genome of two endophytic bacteria isolated from 'guarana' Paullinia cupana (Mart.) Ducke.</title>
        <authorList>
            <person name="Siqueira K.A."/>
            <person name="Liotti R.G."/>
            <person name="Mendes T.A."/>
            <person name="Soares M.A."/>
        </authorList>
    </citation>
    <scope>NUCLEOTIDE SEQUENCE [LARGE SCALE GENOMIC DNA]</scope>
    <source>
        <strain evidence="5 6">342</strain>
    </source>
</reference>
<keyword evidence="2" id="KW-0238">DNA-binding</keyword>
<dbReference type="OrthoDB" id="9807069at2"/>
<evidence type="ECO:0000313" key="6">
    <source>
        <dbReference type="Proteomes" id="UP000239181"/>
    </source>
</evidence>
<dbReference type="PANTHER" id="PTHR33204:SF18">
    <property type="entry name" value="TRANSCRIPTIONAL REGULATORY PROTEIN"/>
    <property type="match status" value="1"/>
</dbReference>
<evidence type="ECO:0000256" key="2">
    <source>
        <dbReference type="ARBA" id="ARBA00023125"/>
    </source>
</evidence>
<keyword evidence="1" id="KW-0805">Transcription regulation</keyword>
<dbReference type="PANTHER" id="PTHR33204">
    <property type="entry name" value="TRANSCRIPTIONAL REGULATOR, MARR FAMILY"/>
    <property type="match status" value="1"/>
</dbReference>
<evidence type="ECO:0000256" key="3">
    <source>
        <dbReference type="ARBA" id="ARBA00023163"/>
    </source>
</evidence>
<dbReference type="InterPro" id="IPR036390">
    <property type="entry name" value="WH_DNA-bd_sf"/>
</dbReference>
<dbReference type="AlphaFoldDB" id="A0A2S9IEM9"/>
<sequence length="148" mass="16481">MAATVSFSQSPCPVARSVDLIGDRWMLMILRDAFDGSRRFSEFQRGLGVARNILADRLKKLVEADLFKVQPASDGTAWQEYVLTERGLATFPLIVALRQFGEKQLFGAGEAHSELLETASGQTLSPLRILNRQGDEITPQMTRVQKLD</sequence>
<accession>A0A2S9IEM9</accession>
<keyword evidence="3" id="KW-0804">Transcription</keyword>
<evidence type="ECO:0000259" key="4">
    <source>
        <dbReference type="PROSITE" id="PS51118"/>
    </source>
</evidence>
<dbReference type="Gene3D" id="1.10.10.10">
    <property type="entry name" value="Winged helix-like DNA-binding domain superfamily/Winged helix DNA-binding domain"/>
    <property type="match status" value="1"/>
</dbReference>
<protein>
    <submittedName>
        <fullName evidence="5">Transcriptional regulator</fullName>
    </submittedName>
</protein>
<dbReference type="RefSeq" id="WP_105591693.1">
    <property type="nucleotide sequence ID" value="NZ_PDET01000003.1"/>
</dbReference>
<dbReference type="Pfam" id="PF01638">
    <property type="entry name" value="HxlR"/>
    <property type="match status" value="1"/>
</dbReference>
<evidence type="ECO:0000256" key="1">
    <source>
        <dbReference type="ARBA" id="ARBA00023015"/>
    </source>
</evidence>
<dbReference type="EMBL" id="PDET01000003">
    <property type="protein sequence ID" value="PRD16251.1"/>
    <property type="molecule type" value="Genomic_DNA"/>
</dbReference>
<dbReference type="PROSITE" id="PS51118">
    <property type="entry name" value="HTH_HXLR"/>
    <property type="match status" value="1"/>
</dbReference>
<proteinExistence type="predicted"/>
<feature type="domain" description="HTH hxlR-type" evidence="4">
    <location>
        <begin position="12"/>
        <end position="109"/>
    </location>
</feature>
<dbReference type="InterPro" id="IPR036388">
    <property type="entry name" value="WH-like_DNA-bd_sf"/>
</dbReference>
<dbReference type="Proteomes" id="UP000239181">
    <property type="component" value="Unassembled WGS sequence"/>
</dbReference>
<organism evidence="5 6">
    <name type="scientific">Pantoea coffeiphila</name>
    <dbReference type="NCBI Taxonomy" id="1465635"/>
    <lineage>
        <taxon>Bacteria</taxon>
        <taxon>Pseudomonadati</taxon>
        <taxon>Pseudomonadota</taxon>
        <taxon>Gammaproteobacteria</taxon>
        <taxon>Enterobacterales</taxon>
        <taxon>Erwiniaceae</taxon>
        <taxon>Pantoea</taxon>
    </lineage>
</organism>
<comment type="caution">
    <text evidence="5">The sequence shown here is derived from an EMBL/GenBank/DDBJ whole genome shotgun (WGS) entry which is preliminary data.</text>
</comment>
<name>A0A2S9IEM9_9GAMM</name>
<dbReference type="GO" id="GO:0003677">
    <property type="term" value="F:DNA binding"/>
    <property type="evidence" value="ECO:0007669"/>
    <property type="project" value="UniProtKB-KW"/>
</dbReference>